<comment type="caution">
    <text evidence="2">The sequence shown here is derived from an EMBL/GenBank/DDBJ whole genome shotgun (WGS) entry which is preliminary data.</text>
</comment>
<gene>
    <name evidence="2" type="ORF">IW19_17945</name>
</gene>
<reference evidence="2 3" key="1">
    <citation type="submission" date="2014-07" db="EMBL/GenBank/DDBJ databases">
        <title>Genome of Flavobacterium reichenbachii LMG 25512.</title>
        <authorList>
            <person name="Stropko S.J."/>
            <person name="Pipes S.E."/>
            <person name="Newman J.D."/>
        </authorList>
    </citation>
    <scope>NUCLEOTIDE SEQUENCE [LARGE SCALE GENOMIC DNA]</scope>
    <source>
        <strain evidence="2 3">LMG 25512</strain>
    </source>
</reference>
<protein>
    <submittedName>
        <fullName evidence="2">Uncharacterized protein</fullName>
    </submittedName>
</protein>
<keyword evidence="3" id="KW-1185">Reference proteome</keyword>
<dbReference type="OrthoDB" id="1452241at2"/>
<sequence>MKSIAIWYKPVNDNVESNEILDLHFNFWKIPNGSKRSYKFLDIGIKLSNTKNIKTLKIYFPIKIKENDFEDIVGKFIHKVDLVSAIFNENYKVISTTSSKSYEIRNAKNEFVFNIYKTSISDLTFEQKYDGTIININIPKQEITNYFRFRIKGDFINSLSSVSVPTNSLLESAFSEIEMIDFRVNEIRDLNQDLLEEMKIEKLLKIQKQHFFFICSKDEELIGNHQPFLSCRNLENYRWDDYVGIKNINKQIYLAYHWKETNVESASTLIKTKYEKNNWKTISKYAIFAFILAVIIELFSNWLYDLIK</sequence>
<organism evidence="2 3">
    <name type="scientific">Flavobacterium reichenbachii</name>
    <dbReference type="NCBI Taxonomy" id="362418"/>
    <lineage>
        <taxon>Bacteria</taxon>
        <taxon>Pseudomonadati</taxon>
        <taxon>Bacteroidota</taxon>
        <taxon>Flavobacteriia</taxon>
        <taxon>Flavobacteriales</taxon>
        <taxon>Flavobacteriaceae</taxon>
        <taxon>Flavobacterium</taxon>
    </lineage>
</organism>
<dbReference type="STRING" id="362418.IW19_17945"/>
<name>A0A085ZS59_9FLAO</name>
<proteinExistence type="predicted"/>
<evidence type="ECO:0000256" key="1">
    <source>
        <dbReference type="SAM" id="Phobius"/>
    </source>
</evidence>
<accession>A0A085ZS59</accession>
<dbReference type="Proteomes" id="UP000028715">
    <property type="component" value="Unassembled WGS sequence"/>
</dbReference>
<evidence type="ECO:0000313" key="3">
    <source>
        <dbReference type="Proteomes" id="UP000028715"/>
    </source>
</evidence>
<keyword evidence="1" id="KW-0812">Transmembrane</keyword>
<evidence type="ECO:0000313" key="2">
    <source>
        <dbReference type="EMBL" id="KFF07273.1"/>
    </source>
</evidence>
<dbReference type="EMBL" id="JPRL01000001">
    <property type="protein sequence ID" value="KFF07273.1"/>
    <property type="molecule type" value="Genomic_DNA"/>
</dbReference>
<keyword evidence="1" id="KW-1133">Transmembrane helix</keyword>
<feature type="transmembrane region" description="Helical" evidence="1">
    <location>
        <begin position="285"/>
        <end position="304"/>
    </location>
</feature>
<dbReference type="AlphaFoldDB" id="A0A085ZS59"/>
<dbReference type="eggNOG" id="ENOG5032WHE">
    <property type="taxonomic scope" value="Bacteria"/>
</dbReference>
<keyword evidence="1" id="KW-0472">Membrane</keyword>
<dbReference type="RefSeq" id="WP_035686736.1">
    <property type="nucleotide sequence ID" value="NZ_JPRL01000001.1"/>
</dbReference>